<dbReference type="PROSITE" id="PS50294">
    <property type="entry name" value="WD_REPEATS_REGION"/>
    <property type="match status" value="1"/>
</dbReference>
<keyword evidence="4 8" id="KW-0853">WD repeat</keyword>
<evidence type="ECO:0000256" key="1">
    <source>
        <dbReference type="ARBA" id="ARBA00004604"/>
    </source>
</evidence>
<dbReference type="PANTHER" id="PTHR44215:SF1">
    <property type="entry name" value="WD REPEAT-CONTAINING PROTEIN 75"/>
    <property type="match status" value="1"/>
</dbReference>
<evidence type="ECO:0000256" key="5">
    <source>
        <dbReference type="ARBA" id="ARBA00022737"/>
    </source>
</evidence>
<dbReference type="GO" id="GO:0032040">
    <property type="term" value="C:small-subunit processome"/>
    <property type="evidence" value="ECO:0007669"/>
    <property type="project" value="InterPro"/>
</dbReference>
<dbReference type="AlphaFoldDB" id="T2MAK9"/>
<proteinExistence type="evidence at transcript level"/>
<keyword evidence="6" id="KW-0804">Transcription</keyword>
<feature type="domain" description="WD repeat-containing protein 75 second beta-propeller" evidence="9">
    <location>
        <begin position="330"/>
        <end position="651"/>
    </location>
</feature>
<gene>
    <name evidence="10" type="primary">WDR75</name>
</gene>
<dbReference type="Gene3D" id="2.130.10.10">
    <property type="entry name" value="YVTN repeat-like/Quinoprotein amine dehydrogenase"/>
    <property type="match status" value="2"/>
</dbReference>
<dbReference type="PROSITE" id="PS50082">
    <property type="entry name" value="WD_REPEATS_2"/>
    <property type="match status" value="3"/>
</dbReference>
<dbReference type="GO" id="GO:0045943">
    <property type="term" value="P:positive regulation of transcription by RNA polymerase I"/>
    <property type="evidence" value="ECO:0007669"/>
    <property type="project" value="InterPro"/>
</dbReference>
<feature type="non-terminal residue" evidence="10">
    <location>
        <position position="1"/>
    </location>
</feature>
<evidence type="ECO:0000256" key="2">
    <source>
        <dbReference type="ARBA" id="ARBA00022517"/>
    </source>
</evidence>
<keyword evidence="2" id="KW-0690">Ribosome biogenesis</keyword>
<evidence type="ECO:0000256" key="6">
    <source>
        <dbReference type="ARBA" id="ARBA00023163"/>
    </source>
</evidence>
<evidence type="ECO:0000313" key="10">
    <source>
        <dbReference type="EMBL" id="CDG68955.1"/>
    </source>
</evidence>
<evidence type="ECO:0000259" key="9">
    <source>
        <dbReference type="Pfam" id="PF23769"/>
    </source>
</evidence>
<evidence type="ECO:0000256" key="7">
    <source>
        <dbReference type="ARBA" id="ARBA00023242"/>
    </source>
</evidence>
<evidence type="ECO:0000256" key="3">
    <source>
        <dbReference type="ARBA" id="ARBA00022552"/>
    </source>
</evidence>
<reference evidence="10" key="1">
    <citation type="journal article" date="2013" name="Genome Biol. Evol.">
        <title>Punctuated emergences of genetic and phenotypic innovations in eumetazoan, bilaterian, euteleostome, and hominidae ancestors.</title>
        <authorList>
            <person name="Wenger Y."/>
            <person name="Galliot B."/>
        </authorList>
    </citation>
    <scope>NUCLEOTIDE SEQUENCE</scope>
    <source>
        <tissue evidence="10">Whole animals</tissue>
    </source>
</reference>
<evidence type="ECO:0000256" key="4">
    <source>
        <dbReference type="ARBA" id="ARBA00022574"/>
    </source>
</evidence>
<feature type="repeat" description="WD" evidence="8">
    <location>
        <begin position="427"/>
        <end position="470"/>
    </location>
</feature>
<dbReference type="Pfam" id="PF23869">
    <property type="entry name" value="Beta-prop_WDR75_1st"/>
    <property type="match status" value="1"/>
</dbReference>
<accession>T2MAK9</accession>
<dbReference type="SUPFAM" id="SSF63829">
    <property type="entry name" value="Calcium-dependent phosphotriesterase"/>
    <property type="match status" value="1"/>
</dbReference>
<evidence type="ECO:0000256" key="8">
    <source>
        <dbReference type="PROSITE-ProRule" id="PRU00221"/>
    </source>
</evidence>
<dbReference type="GO" id="GO:0003723">
    <property type="term" value="F:RNA binding"/>
    <property type="evidence" value="ECO:0007669"/>
    <property type="project" value="InterPro"/>
</dbReference>
<dbReference type="Pfam" id="PF23769">
    <property type="entry name" value="Beta-prop_WDR75_2nd"/>
    <property type="match status" value="1"/>
</dbReference>
<keyword evidence="5" id="KW-0677">Repeat</keyword>
<dbReference type="InterPro" id="IPR015943">
    <property type="entry name" value="WD40/YVTN_repeat-like_dom_sf"/>
</dbReference>
<comment type="subcellular location">
    <subcellularLocation>
        <location evidence="1">Nucleus</location>
        <location evidence="1">Nucleolus</location>
    </subcellularLocation>
</comment>
<dbReference type="SUPFAM" id="SSF50978">
    <property type="entry name" value="WD40 repeat-like"/>
    <property type="match status" value="1"/>
</dbReference>
<dbReference type="GO" id="GO:2000234">
    <property type="term" value="P:positive regulation of rRNA processing"/>
    <property type="evidence" value="ECO:0007669"/>
    <property type="project" value="TreeGrafter"/>
</dbReference>
<dbReference type="InterPro" id="IPR053826">
    <property type="entry name" value="WDR75"/>
</dbReference>
<dbReference type="OrthoDB" id="4096at2759"/>
<dbReference type="InterPro" id="IPR001680">
    <property type="entry name" value="WD40_rpt"/>
</dbReference>
<keyword evidence="7" id="KW-0539">Nucleus</keyword>
<dbReference type="InterPro" id="IPR057644">
    <property type="entry name" value="Beta-prop_WDR75_2nd"/>
</dbReference>
<name>T2MAK9_HYDVU</name>
<dbReference type="InterPro" id="IPR036322">
    <property type="entry name" value="WD40_repeat_dom_sf"/>
</dbReference>
<dbReference type="SMART" id="SM00320">
    <property type="entry name" value="WD40"/>
    <property type="match status" value="6"/>
</dbReference>
<dbReference type="EMBL" id="HAAD01002723">
    <property type="protein sequence ID" value="CDG68955.1"/>
    <property type="molecule type" value="mRNA"/>
</dbReference>
<keyword evidence="3" id="KW-0698">rRNA processing</keyword>
<dbReference type="PANTHER" id="PTHR44215">
    <property type="entry name" value="WD REPEAT-CONTAINING PROTEIN 75"/>
    <property type="match status" value="1"/>
</dbReference>
<dbReference type="GO" id="GO:0006364">
    <property type="term" value="P:rRNA processing"/>
    <property type="evidence" value="ECO:0007669"/>
    <property type="project" value="UniProtKB-KW"/>
</dbReference>
<feature type="repeat" description="WD" evidence="8">
    <location>
        <begin position="206"/>
        <end position="238"/>
    </location>
</feature>
<sequence>MGDEKHNAARKDKNKKKLFAKKQCTASDVYPYKCNKYFVKIKPFITADSKHIVCSSGSKVLIFRLKTGVLEKVFDEHKKNVIAIFPHEKNPLQVISCTEDEVVMWDCTDLTVYKKFILPCKIFDVYMPTAKSGVTIYFVSTAKKEIKKNKTVLFRYNVLTQEMLHVSVISKGYRKFAVSKCESFIAIIYRKYLKIYNCNKQSIVQYKYDAVSLTCVAIHPSSDVIATGDEDGRLILWNDICGEQKEPICSKLHWHNNYVNDVLFMNDGFYIVSGGSEGVLVIWQLENHKKNYLPRVGGSILHLFQSNDSQHLGFAIDSNANDFPAGISYDSKTDCLVMNGKPDGVIQFYNPQHDMVKINLDVVGENLITSVEDRHIYPSRIERIALSQDSSWLATIVIRKDVLLPTERTLKLWKYYNNKFYLNSVVEPVHSDDVYVLLFRPHKSNYYVITSSKDGNIKCWQLAEGKNSQGKQIQAWELHSIGTYGKQSCHQACFSDDGSLLAALFSEITIWDPDNLSLESTISWNCELDPIKSLMFCHKESNKYLIGCSDNTIVSWNVSTLEIAWKMQCEVKLITSDPSSKYFAAFIWFKRNNKMHLYLFDPCVPTPAGLICNIQQDFSSLKSAIFTPRLEHTVGNTIWTKIGVLYYLKDNSIMRIVEADEIKTNNKESNIPIENSAFTEIFGAAQKQNVNDSSNTSIPTGNTASMIIQKILSTPSHVLPSTDMLCKVFLKSFLISKSSHAELKDTNNDIDDDKDDICEQDRINSEVVVISPALEDLIPIDHIKLPSYDFAFIKEMAET</sequence>
<organism evidence="10">
    <name type="scientific">Hydra vulgaris</name>
    <name type="common">Hydra</name>
    <name type="synonym">Hydra attenuata</name>
    <dbReference type="NCBI Taxonomy" id="6087"/>
    <lineage>
        <taxon>Eukaryota</taxon>
        <taxon>Metazoa</taxon>
        <taxon>Cnidaria</taxon>
        <taxon>Hydrozoa</taxon>
        <taxon>Hydroidolina</taxon>
        <taxon>Anthoathecata</taxon>
        <taxon>Aplanulata</taxon>
        <taxon>Hydridae</taxon>
        <taxon>Hydra</taxon>
    </lineage>
</organism>
<protein>
    <submittedName>
        <fullName evidence="10">WD repeat-containing protein 75</fullName>
    </submittedName>
</protein>
<feature type="repeat" description="WD" evidence="8">
    <location>
        <begin position="252"/>
        <end position="293"/>
    </location>
</feature>